<dbReference type="OrthoDB" id="9803982at2"/>
<dbReference type="SMART" id="SM00028">
    <property type="entry name" value="TPR"/>
    <property type="match status" value="5"/>
</dbReference>
<dbReference type="KEGG" id="blq:L21SP5_01601"/>
<dbReference type="EMBL" id="CP013118">
    <property type="protein sequence ID" value="ALO15246.1"/>
    <property type="molecule type" value="Genomic_DNA"/>
</dbReference>
<sequence>MKYSTQLIYLLLIMLIHNFAMGQRPGKAYRIGKSAYENKEYIRAIGWLDVAINSQKKKYNDAYIYRAKSHLALDREEKALKDFIIASKLFPNNYKNALQASRLSYKLGKHNQALQYATTTLDRDSANFDALKLQALALIHTGSSESALIVSEDAQKLNEDAELLYAKALASDSLGLNDYAIAYYNEAIKKNPGYKPPYHDLGRLLVKNDYIDKAIDIFSQAARRFNDIESYRLRAILHNVKGNTQAQIKDITKIITLNPARIDLYYTRAELYKKVNQLQNALADISYYLKWDPTSANAWLLKGKILKELYMKPEAIQAFINVDKYTTDSAMLKYAESSIYELRKEQYPPQIIVTHPEGPDQATIAISQNKQTLQIKGVIKDDSPIAELRISGEKVPIKNKSFDHQIVLDTMHIVIKATDTYGNTSSKTYRIIETEKTAPKIVLNSPKTTNTNVLVATQTNIKIKGYIEETSNLKELVIGNKKVNFTKKGNRYYFSDQLDIKNIDTLKIVAKDYFSNTGHEEFPVVIPDSVEIQGSPMGKTWVLIIATDSIKNNKINQVVNLRNALTKNYSKFIIDSLIVWKNMTKEKLERELLFKLPQMARINRVNALLIHYIGPGITQGAYTYWVTNTSDPAKKYGELNTSILRTVTEALEQVKYKTIISESVNLSENMVQFVDSCNCDNCINIQRFPDGGQFFLSLKIDNLKGYASIVDKHLNKAIESQKRCFSPSIIHKNGDKKIKIGRFRNLNERIFPVILYLKENNQQNAY</sequence>
<keyword evidence="4" id="KW-1185">Reference proteome</keyword>
<dbReference type="InterPro" id="IPR011990">
    <property type="entry name" value="TPR-like_helical_dom_sf"/>
</dbReference>
<reference evidence="3 4" key="1">
    <citation type="submission" date="2015-11" db="EMBL/GenBank/DDBJ databases">
        <title>Description and complete genome sequence of a novel strain predominating in hypersaline microbial mats and representing a new family of the Bacteriodetes phylum.</title>
        <authorList>
            <person name="Spring S."/>
            <person name="Bunk B."/>
            <person name="Sproer C."/>
            <person name="Klenk H.-P."/>
        </authorList>
    </citation>
    <scope>NUCLEOTIDE SEQUENCE [LARGE SCALE GENOMIC DNA]</scope>
    <source>
        <strain evidence="3 4">L21-Spi-D4</strain>
    </source>
</reference>
<dbReference type="Proteomes" id="UP000064893">
    <property type="component" value="Chromosome"/>
</dbReference>
<dbReference type="InterPro" id="IPR019734">
    <property type="entry name" value="TPR_rpt"/>
</dbReference>
<keyword evidence="2" id="KW-0802">TPR repeat</keyword>
<dbReference type="InterPro" id="IPR050498">
    <property type="entry name" value="Ycf3"/>
</dbReference>
<dbReference type="PANTHER" id="PTHR44858">
    <property type="entry name" value="TETRATRICOPEPTIDE REPEAT PROTEIN 6"/>
    <property type="match status" value="1"/>
</dbReference>
<gene>
    <name evidence="3" type="ORF">L21SP5_01601</name>
</gene>
<organism evidence="3 4">
    <name type="scientific">Salinivirga cyanobacteriivorans</name>
    <dbReference type="NCBI Taxonomy" id="1307839"/>
    <lineage>
        <taxon>Bacteria</taxon>
        <taxon>Pseudomonadati</taxon>
        <taxon>Bacteroidota</taxon>
        <taxon>Bacteroidia</taxon>
        <taxon>Bacteroidales</taxon>
        <taxon>Salinivirgaceae</taxon>
        <taxon>Salinivirga</taxon>
    </lineage>
</organism>
<dbReference type="AlphaFoldDB" id="A0A0S2HYZ3"/>
<dbReference type="SUPFAM" id="SSF48452">
    <property type="entry name" value="TPR-like"/>
    <property type="match status" value="2"/>
</dbReference>
<keyword evidence="3" id="KW-0449">Lipoprotein</keyword>
<proteinExistence type="predicted"/>
<dbReference type="STRING" id="1307839.L21SP5_01601"/>
<dbReference type="PATRIC" id="fig|1307839.3.peg.1698"/>
<accession>A0A0S2HYZ3</accession>
<evidence type="ECO:0000313" key="4">
    <source>
        <dbReference type="Proteomes" id="UP000064893"/>
    </source>
</evidence>
<dbReference type="RefSeq" id="WP_057952716.1">
    <property type="nucleotide sequence ID" value="NZ_CP013118.1"/>
</dbReference>
<evidence type="ECO:0000313" key="3">
    <source>
        <dbReference type="EMBL" id="ALO15246.1"/>
    </source>
</evidence>
<keyword evidence="1" id="KW-0677">Repeat</keyword>
<evidence type="ECO:0000256" key="1">
    <source>
        <dbReference type="ARBA" id="ARBA00022737"/>
    </source>
</evidence>
<evidence type="ECO:0000256" key="2">
    <source>
        <dbReference type="ARBA" id="ARBA00022803"/>
    </source>
</evidence>
<dbReference type="PANTHER" id="PTHR44858:SF1">
    <property type="entry name" value="UDP-N-ACETYLGLUCOSAMINE--PEPTIDE N-ACETYLGLUCOSAMINYLTRANSFERASE SPINDLY-RELATED"/>
    <property type="match status" value="1"/>
</dbReference>
<protein>
    <submittedName>
        <fullName evidence="3">Putative PEP-CTERM system TPR-repeat lipoprotein</fullName>
    </submittedName>
</protein>
<name>A0A0S2HYZ3_9BACT</name>
<dbReference type="Pfam" id="PF13432">
    <property type="entry name" value="TPR_16"/>
    <property type="match status" value="1"/>
</dbReference>
<dbReference type="Gene3D" id="1.25.40.10">
    <property type="entry name" value="Tetratricopeptide repeat domain"/>
    <property type="match status" value="3"/>
</dbReference>